<gene>
    <name evidence="2" type="ORF">CYR75_08795</name>
</gene>
<feature type="transmembrane region" description="Helical" evidence="1">
    <location>
        <begin position="85"/>
        <end position="110"/>
    </location>
</feature>
<dbReference type="AlphaFoldDB" id="A0A2K9MFG1"/>
<dbReference type="RefSeq" id="WP_101499696.1">
    <property type="nucleotide sequence ID" value="NZ_CP025583.1"/>
</dbReference>
<dbReference type="KEGG" id="paru:CYR75_08795"/>
<protein>
    <submittedName>
        <fullName evidence="2">DUF3429 domain-containing protein</fullName>
    </submittedName>
</protein>
<keyword evidence="1" id="KW-1133">Transmembrane helix</keyword>
<evidence type="ECO:0000313" key="3">
    <source>
        <dbReference type="Proteomes" id="UP000234882"/>
    </source>
</evidence>
<dbReference type="OrthoDB" id="5297436at2"/>
<dbReference type="Pfam" id="PF11911">
    <property type="entry name" value="DUF3429"/>
    <property type="match status" value="1"/>
</dbReference>
<keyword evidence="3" id="KW-1185">Reference proteome</keyword>
<accession>A0A2K9MFG1</accession>
<dbReference type="PANTHER" id="PTHR15887">
    <property type="entry name" value="TRANSMEMBRANE PROTEIN 69"/>
    <property type="match status" value="1"/>
</dbReference>
<evidence type="ECO:0000256" key="1">
    <source>
        <dbReference type="SAM" id="Phobius"/>
    </source>
</evidence>
<dbReference type="Proteomes" id="UP000234882">
    <property type="component" value="Chromosome"/>
</dbReference>
<feature type="transmembrane region" description="Helical" evidence="1">
    <location>
        <begin position="130"/>
        <end position="149"/>
    </location>
</feature>
<keyword evidence="1" id="KW-0812">Transmembrane</keyword>
<dbReference type="EMBL" id="CP025583">
    <property type="protein sequence ID" value="AUM74350.1"/>
    <property type="molecule type" value="Genomic_DNA"/>
</dbReference>
<proteinExistence type="predicted"/>
<reference evidence="3" key="1">
    <citation type="submission" date="2017-12" db="EMBL/GenBank/DDBJ databases">
        <title>Genomic analysis of Paracoccus sp. CBA4604.</title>
        <authorList>
            <person name="Roh S.W."/>
            <person name="Kim J.Y."/>
            <person name="Kim J.S."/>
        </authorList>
    </citation>
    <scope>NUCLEOTIDE SEQUENCE [LARGE SCALE GENOMIC DNA]</scope>
    <source>
        <strain evidence="3">CBA4604</strain>
    </source>
</reference>
<dbReference type="InterPro" id="IPR021836">
    <property type="entry name" value="DUF3429"/>
</dbReference>
<sequence>MRGRVGARRAAVPVAAMVLGMAGLIPFVWAVLALQTGRFVLPGLTPRFVANGYGLMIFCYMAGCFWPFAARLGGWFNHGLSVAPVLALIAALILEPASLTLALMAGFAALLPIDWYFQWRGAAPGWWMRLRLPLSAVVIACLAAIYMTAPRP</sequence>
<organism evidence="2 3">
    <name type="scientific">Paracoccus jeotgali</name>
    <dbReference type="NCBI Taxonomy" id="2065379"/>
    <lineage>
        <taxon>Bacteria</taxon>
        <taxon>Pseudomonadati</taxon>
        <taxon>Pseudomonadota</taxon>
        <taxon>Alphaproteobacteria</taxon>
        <taxon>Rhodobacterales</taxon>
        <taxon>Paracoccaceae</taxon>
        <taxon>Paracoccus</taxon>
    </lineage>
</organism>
<evidence type="ECO:0000313" key="2">
    <source>
        <dbReference type="EMBL" id="AUM74350.1"/>
    </source>
</evidence>
<keyword evidence="1" id="KW-0472">Membrane</keyword>
<dbReference type="PANTHER" id="PTHR15887:SF1">
    <property type="entry name" value="TRANSMEMBRANE PROTEIN 69"/>
    <property type="match status" value="1"/>
</dbReference>
<name>A0A2K9MFG1_9RHOB</name>
<feature type="transmembrane region" description="Helical" evidence="1">
    <location>
        <begin position="12"/>
        <end position="32"/>
    </location>
</feature>
<feature type="transmembrane region" description="Helical" evidence="1">
    <location>
        <begin position="52"/>
        <end position="73"/>
    </location>
</feature>